<gene>
    <name evidence="5" type="primary">LOC104738468</name>
</gene>
<accession>A0ABM0VIZ0</accession>
<dbReference type="Pfam" id="PF12799">
    <property type="entry name" value="LRR_4"/>
    <property type="match status" value="1"/>
</dbReference>
<keyword evidence="1" id="KW-0433">Leucine-rich repeat</keyword>
<feature type="domain" description="F-box/LRR-repeat protein 15/At3g58940/PEG3-like LRR" evidence="3">
    <location>
        <begin position="60"/>
        <end position="124"/>
    </location>
</feature>
<dbReference type="Pfam" id="PF24758">
    <property type="entry name" value="LRR_At5g56370"/>
    <property type="match status" value="1"/>
</dbReference>
<keyword evidence="2" id="KW-0677">Repeat</keyword>
<proteinExistence type="predicted"/>
<evidence type="ECO:0000313" key="4">
    <source>
        <dbReference type="Proteomes" id="UP000694864"/>
    </source>
</evidence>
<sequence length="235" mass="26700">MNTEDLSVDDLLTFIANRSIKLERLGRMMCHAVDLSQGGLVEINIELFGTDSLLTYIVDRSSNLRRLGLAKCDQITGMGLFSAVMKLPLLEELELSYCKIRGQNLEAIGYACPHLKTLKLNCQGYRLLPHLESNYGSVNIAKTMLDTDYQIIDIVKRMHELRHLQLFGNRLTDIGFNAILDGCPHLEHLDLRQCFNINLVGDLEKRCLEKVKVLRRPNDSTADYPYDTSVLDLPF</sequence>
<keyword evidence="4" id="KW-1185">Reference proteome</keyword>
<dbReference type="SUPFAM" id="SSF52047">
    <property type="entry name" value="RNI-like"/>
    <property type="match status" value="1"/>
</dbReference>
<evidence type="ECO:0000256" key="1">
    <source>
        <dbReference type="ARBA" id="ARBA00022614"/>
    </source>
</evidence>
<reference evidence="5" key="2">
    <citation type="submission" date="2025-08" db="UniProtKB">
        <authorList>
            <consortium name="RefSeq"/>
        </authorList>
    </citation>
    <scope>IDENTIFICATION</scope>
    <source>
        <tissue evidence="5">Leaf</tissue>
    </source>
</reference>
<dbReference type="SMART" id="SM00367">
    <property type="entry name" value="LRR_CC"/>
    <property type="match status" value="3"/>
</dbReference>
<evidence type="ECO:0000256" key="2">
    <source>
        <dbReference type="ARBA" id="ARBA00022737"/>
    </source>
</evidence>
<dbReference type="InterPro" id="IPR032675">
    <property type="entry name" value="LRR_dom_sf"/>
</dbReference>
<name>A0ABM0VIZ0_CAMSA</name>
<dbReference type="PANTHER" id="PTHR38926:SF2">
    <property type="entry name" value="F-BOX_LRR-REPEAT PROTEIN 21-RELATED"/>
    <property type="match status" value="1"/>
</dbReference>
<dbReference type="GeneID" id="104738468"/>
<dbReference type="InterPro" id="IPR025875">
    <property type="entry name" value="Leu-rich_rpt_4"/>
</dbReference>
<dbReference type="Proteomes" id="UP000694864">
    <property type="component" value="Chromosome 13"/>
</dbReference>
<dbReference type="InterPro" id="IPR055411">
    <property type="entry name" value="LRR_FXL15/At3g58940/PEG3-like"/>
</dbReference>
<dbReference type="InterPro" id="IPR006553">
    <property type="entry name" value="Leu-rich_rpt_Cys-con_subtyp"/>
</dbReference>
<protein>
    <submittedName>
        <fullName evidence="5">F-box/LRR-repeat protein 23</fullName>
    </submittedName>
</protein>
<dbReference type="Gene3D" id="3.80.10.10">
    <property type="entry name" value="Ribonuclease Inhibitor"/>
    <property type="match status" value="1"/>
</dbReference>
<evidence type="ECO:0000259" key="3">
    <source>
        <dbReference type="Pfam" id="PF24758"/>
    </source>
</evidence>
<dbReference type="RefSeq" id="XP_010456941.1">
    <property type="nucleotide sequence ID" value="XM_010458639.1"/>
</dbReference>
<organism evidence="4 5">
    <name type="scientific">Camelina sativa</name>
    <name type="common">False flax</name>
    <name type="synonym">Myagrum sativum</name>
    <dbReference type="NCBI Taxonomy" id="90675"/>
    <lineage>
        <taxon>Eukaryota</taxon>
        <taxon>Viridiplantae</taxon>
        <taxon>Streptophyta</taxon>
        <taxon>Embryophyta</taxon>
        <taxon>Tracheophyta</taxon>
        <taxon>Spermatophyta</taxon>
        <taxon>Magnoliopsida</taxon>
        <taxon>eudicotyledons</taxon>
        <taxon>Gunneridae</taxon>
        <taxon>Pentapetalae</taxon>
        <taxon>rosids</taxon>
        <taxon>malvids</taxon>
        <taxon>Brassicales</taxon>
        <taxon>Brassicaceae</taxon>
        <taxon>Camelineae</taxon>
        <taxon>Camelina</taxon>
    </lineage>
</organism>
<evidence type="ECO:0000313" key="5">
    <source>
        <dbReference type="RefSeq" id="XP_010456941.1"/>
    </source>
</evidence>
<dbReference type="PANTHER" id="PTHR38926">
    <property type="entry name" value="F-BOX DOMAIN CONTAINING PROTEIN, EXPRESSED"/>
    <property type="match status" value="1"/>
</dbReference>
<reference evidence="4" key="1">
    <citation type="journal article" date="2014" name="Nat. Commun.">
        <title>The emerging biofuel crop Camelina sativa retains a highly undifferentiated hexaploid genome structure.</title>
        <authorList>
            <person name="Kagale S."/>
            <person name="Koh C."/>
            <person name="Nixon J."/>
            <person name="Bollina V."/>
            <person name="Clarke W.E."/>
            <person name="Tuteja R."/>
            <person name="Spillane C."/>
            <person name="Robinson S.J."/>
            <person name="Links M.G."/>
            <person name="Clarke C."/>
            <person name="Higgins E.E."/>
            <person name="Huebert T."/>
            <person name="Sharpe A.G."/>
            <person name="Parkin I.A."/>
        </authorList>
    </citation>
    <scope>NUCLEOTIDE SEQUENCE [LARGE SCALE GENOMIC DNA]</scope>
    <source>
        <strain evidence="4">cv. DH55</strain>
    </source>
</reference>